<dbReference type="OrthoDB" id="75169at2759"/>
<dbReference type="AlphaFoldDB" id="A0A1Y3B0Z7"/>
<dbReference type="Proteomes" id="UP000194236">
    <property type="component" value="Unassembled WGS sequence"/>
</dbReference>
<gene>
    <name evidence="2" type="ORF">BLA29_001597</name>
</gene>
<accession>A0A1Y3B0Z7</accession>
<comment type="caution">
    <text evidence="2">The sequence shown here is derived from an EMBL/GenBank/DDBJ whole genome shotgun (WGS) entry which is preliminary data.</text>
</comment>
<evidence type="ECO:0000313" key="2">
    <source>
        <dbReference type="EMBL" id="OTF74469.1"/>
    </source>
</evidence>
<reference evidence="2 3" key="1">
    <citation type="submission" date="2017-03" db="EMBL/GenBank/DDBJ databases">
        <title>Genome Survey of Euroglyphus maynei.</title>
        <authorList>
            <person name="Arlian L.G."/>
            <person name="Morgan M.S."/>
            <person name="Rider S.D."/>
        </authorList>
    </citation>
    <scope>NUCLEOTIDE SEQUENCE [LARGE SCALE GENOMIC DNA]</scope>
    <source>
        <strain evidence="2">Arlian Lab</strain>
        <tissue evidence="2">Whole body</tissue>
    </source>
</reference>
<feature type="compositionally biased region" description="Polar residues" evidence="1">
    <location>
        <begin position="38"/>
        <end position="49"/>
    </location>
</feature>
<dbReference type="EMBL" id="MUJZ01046924">
    <property type="protein sequence ID" value="OTF74469.1"/>
    <property type="molecule type" value="Genomic_DNA"/>
</dbReference>
<protein>
    <submittedName>
        <fullName evidence="2">Uncharacterized protein</fullName>
    </submittedName>
</protein>
<organism evidence="2 3">
    <name type="scientific">Euroglyphus maynei</name>
    <name type="common">Mayne's house dust mite</name>
    <dbReference type="NCBI Taxonomy" id="6958"/>
    <lineage>
        <taxon>Eukaryota</taxon>
        <taxon>Metazoa</taxon>
        <taxon>Ecdysozoa</taxon>
        <taxon>Arthropoda</taxon>
        <taxon>Chelicerata</taxon>
        <taxon>Arachnida</taxon>
        <taxon>Acari</taxon>
        <taxon>Acariformes</taxon>
        <taxon>Sarcoptiformes</taxon>
        <taxon>Astigmata</taxon>
        <taxon>Psoroptidia</taxon>
        <taxon>Analgoidea</taxon>
        <taxon>Pyroglyphidae</taxon>
        <taxon>Pyroglyphinae</taxon>
        <taxon>Euroglyphus</taxon>
    </lineage>
</organism>
<keyword evidence="3" id="KW-1185">Reference proteome</keyword>
<feature type="region of interest" description="Disordered" evidence="1">
    <location>
        <begin position="1"/>
        <end position="76"/>
    </location>
</feature>
<sequence length="97" mass="10802">MGVIRNNFNNIRGGHQNGEDSGDDWIYISSDDGEESLDGQNDQTNYNNGRSHRTNKSKKSATKPEPTFSALGAKGKSHKKFRRYANGTFSTKFKCAL</sequence>
<evidence type="ECO:0000256" key="1">
    <source>
        <dbReference type="SAM" id="MobiDB-lite"/>
    </source>
</evidence>
<name>A0A1Y3B0Z7_EURMA</name>
<evidence type="ECO:0000313" key="3">
    <source>
        <dbReference type="Proteomes" id="UP000194236"/>
    </source>
</evidence>
<feature type="compositionally biased region" description="Basic residues" evidence="1">
    <location>
        <begin position="50"/>
        <end position="61"/>
    </location>
</feature>
<feature type="compositionally biased region" description="Polar residues" evidence="1">
    <location>
        <begin position="1"/>
        <end position="10"/>
    </location>
</feature>
<proteinExistence type="predicted"/>